<organism evidence="1 2">
    <name type="scientific">Panagrolaimus sp. ES5</name>
    <dbReference type="NCBI Taxonomy" id="591445"/>
    <lineage>
        <taxon>Eukaryota</taxon>
        <taxon>Metazoa</taxon>
        <taxon>Ecdysozoa</taxon>
        <taxon>Nematoda</taxon>
        <taxon>Chromadorea</taxon>
        <taxon>Rhabditida</taxon>
        <taxon>Tylenchina</taxon>
        <taxon>Panagrolaimomorpha</taxon>
        <taxon>Panagrolaimoidea</taxon>
        <taxon>Panagrolaimidae</taxon>
        <taxon>Panagrolaimus</taxon>
    </lineage>
</organism>
<proteinExistence type="predicted"/>
<dbReference type="Proteomes" id="UP000887579">
    <property type="component" value="Unplaced"/>
</dbReference>
<reference evidence="2" key="1">
    <citation type="submission" date="2022-11" db="UniProtKB">
        <authorList>
            <consortium name="WormBaseParasite"/>
        </authorList>
    </citation>
    <scope>IDENTIFICATION</scope>
</reference>
<evidence type="ECO:0000313" key="2">
    <source>
        <dbReference type="WBParaSite" id="ES5_v2.g19377.t1"/>
    </source>
</evidence>
<evidence type="ECO:0000313" key="1">
    <source>
        <dbReference type="Proteomes" id="UP000887579"/>
    </source>
</evidence>
<accession>A0AC34FPY5</accession>
<sequence length="118" mass="12902">MAIAEVVALTSAIFVFLAFLASGPGIHLKIHKGITAPDKYNFAVLIIDDQYNICTGFILDDSTIGTAGHCTVGKTATSFTVYIGNNELYKGRKFKVQAVYTHDNYDPNEFFFDAGVLK</sequence>
<protein>
    <submittedName>
        <fullName evidence="2">Peptidase S1 domain-containing protein</fullName>
    </submittedName>
</protein>
<dbReference type="WBParaSite" id="ES5_v2.g19377.t1">
    <property type="protein sequence ID" value="ES5_v2.g19377.t1"/>
    <property type="gene ID" value="ES5_v2.g19377"/>
</dbReference>
<name>A0AC34FPY5_9BILA</name>